<evidence type="ECO:0000313" key="2">
    <source>
        <dbReference type="Proteomes" id="UP001225933"/>
    </source>
</evidence>
<sequence length="327" mass="38404">MTDIYKKEIDKIKDESLKESLNICLYKDYLQEDEFDNVFISISRIFAAESAKYGISNPILLYNNYDSLNACARKSDNYNLIIFNRGLLLITINEVLENERLKNFNTEFEMTARFLNISIEKLIYQFTILFTFYHEFAHLLQYSNDFSMNVSEDNEPTKTDFFGHYKELDADAYSAIHLARHINEYAVKSFPENILIQGIIGITAIFCSNLLYHLIRFPSANKELYFNENTHPHTFIRILNIIAIIVQYINQDVNLIERKINITKEDLFEPIVDEVSRLQEVYSENSLDSFRTCIETQIEDITKYINKVSKNKPDQIKSAVEIYNKFV</sequence>
<accession>A0AAJ1R8U2</accession>
<organism evidence="1 2">
    <name type="scientific">Chryseobacterium gambrini</name>
    <dbReference type="NCBI Taxonomy" id="373672"/>
    <lineage>
        <taxon>Bacteria</taxon>
        <taxon>Pseudomonadati</taxon>
        <taxon>Bacteroidota</taxon>
        <taxon>Flavobacteriia</taxon>
        <taxon>Flavobacteriales</taxon>
        <taxon>Weeksellaceae</taxon>
        <taxon>Chryseobacterium group</taxon>
        <taxon>Chryseobacterium</taxon>
    </lineage>
</organism>
<name>A0AAJ1R8U2_9FLAO</name>
<dbReference type="EMBL" id="JAUHGV010000018">
    <property type="protein sequence ID" value="MDN4013628.1"/>
    <property type="molecule type" value="Genomic_DNA"/>
</dbReference>
<reference evidence="1" key="1">
    <citation type="submission" date="2023-06" db="EMBL/GenBank/DDBJ databases">
        <title>Two Chryseobacterium gambrini strains from China.</title>
        <authorList>
            <person name="Zeng J."/>
            <person name="Wu Y."/>
        </authorList>
    </citation>
    <scope>NUCLEOTIDE SEQUENCE</scope>
    <source>
        <strain evidence="1">SQ219</strain>
    </source>
</reference>
<evidence type="ECO:0008006" key="3">
    <source>
        <dbReference type="Google" id="ProtNLM"/>
    </source>
</evidence>
<proteinExistence type="predicted"/>
<dbReference type="AlphaFoldDB" id="A0AAJ1R8U2"/>
<dbReference type="Proteomes" id="UP001225933">
    <property type="component" value="Unassembled WGS sequence"/>
</dbReference>
<comment type="caution">
    <text evidence="1">The sequence shown here is derived from an EMBL/GenBank/DDBJ whole genome shotgun (WGS) entry which is preliminary data.</text>
</comment>
<dbReference type="RefSeq" id="WP_214590248.1">
    <property type="nucleotide sequence ID" value="NZ_JAUHGV010000018.1"/>
</dbReference>
<protein>
    <recommendedName>
        <fullName evidence="3">Peptidase U49</fullName>
    </recommendedName>
</protein>
<gene>
    <name evidence="1" type="ORF">QX233_14210</name>
</gene>
<evidence type="ECO:0000313" key="1">
    <source>
        <dbReference type="EMBL" id="MDN4013628.1"/>
    </source>
</evidence>